<reference evidence="2 3" key="3">
    <citation type="submission" date="2017-10" db="EMBL/GenBank/DDBJ databases">
        <title>Extensive intraspecific genome diversity in a model arbuscular mycorrhizal fungus.</title>
        <authorList>
            <person name="Chen E.C.H."/>
            <person name="Morin E."/>
            <person name="Baudet D."/>
            <person name="Noel J."/>
            <person name="Ndikumana S."/>
            <person name="Charron P."/>
            <person name="St-Onge C."/>
            <person name="Giorgi J."/>
            <person name="Grigoriev I.V."/>
            <person name="Roux C."/>
            <person name="Martin F.M."/>
            <person name="Corradi N."/>
        </authorList>
    </citation>
    <scope>NUCLEOTIDE SEQUENCE [LARGE SCALE GENOMIC DNA]</scope>
    <source>
        <strain evidence="2 3">A1</strain>
    </source>
</reference>
<gene>
    <name evidence="2" type="ORF">RhiirA1_480270</name>
    <name evidence="1" type="ORF">RhiirA5_437107</name>
</gene>
<dbReference type="Proteomes" id="UP000232688">
    <property type="component" value="Unassembled WGS sequence"/>
</dbReference>
<proteinExistence type="predicted"/>
<sequence length="84" mass="9907">MDLVVKVKGHSGDVINEMVDKLAKNACSSNSYFNNRFNYSNRIVRYFPTFKQFPIEYNLRKFIKTLMNIRMADLIVFHQKNIGI</sequence>
<dbReference type="InterPro" id="IPR036397">
    <property type="entry name" value="RNaseH_sf"/>
</dbReference>
<organism evidence="1 4">
    <name type="scientific">Rhizophagus irregularis</name>
    <dbReference type="NCBI Taxonomy" id="588596"/>
    <lineage>
        <taxon>Eukaryota</taxon>
        <taxon>Fungi</taxon>
        <taxon>Fungi incertae sedis</taxon>
        <taxon>Mucoromycota</taxon>
        <taxon>Glomeromycotina</taxon>
        <taxon>Glomeromycetes</taxon>
        <taxon>Glomerales</taxon>
        <taxon>Glomeraceae</taxon>
        <taxon>Rhizophagus</taxon>
    </lineage>
</organism>
<dbReference type="AlphaFoldDB" id="A0A2N0NKX7"/>
<dbReference type="EMBL" id="LLXH01004844">
    <property type="protein sequence ID" value="PKC52980.1"/>
    <property type="molecule type" value="Genomic_DNA"/>
</dbReference>
<dbReference type="GO" id="GO:0003676">
    <property type="term" value="F:nucleic acid binding"/>
    <property type="evidence" value="ECO:0007669"/>
    <property type="project" value="InterPro"/>
</dbReference>
<evidence type="ECO:0000313" key="3">
    <source>
        <dbReference type="Proteomes" id="UP000232688"/>
    </source>
</evidence>
<evidence type="ECO:0000313" key="2">
    <source>
        <dbReference type="EMBL" id="PKC52980.1"/>
    </source>
</evidence>
<protein>
    <submittedName>
        <fullName evidence="1">Uncharacterized protein</fullName>
    </submittedName>
</protein>
<dbReference type="InterPro" id="IPR012337">
    <property type="entry name" value="RNaseH-like_sf"/>
</dbReference>
<evidence type="ECO:0000313" key="1">
    <source>
        <dbReference type="EMBL" id="PKB95228.1"/>
    </source>
</evidence>
<dbReference type="EMBL" id="LLXJ01004987">
    <property type="protein sequence ID" value="PKB95228.1"/>
    <property type="molecule type" value="Genomic_DNA"/>
</dbReference>
<dbReference type="Gene3D" id="3.30.420.10">
    <property type="entry name" value="Ribonuclease H-like superfamily/Ribonuclease H"/>
    <property type="match status" value="1"/>
</dbReference>
<dbReference type="VEuPathDB" id="FungiDB:RhiirA1_480270"/>
<reference evidence="1 4" key="1">
    <citation type="submission" date="2016-04" db="EMBL/GenBank/DDBJ databases">
        <title>Genome analyses suggest a sexual origin of heterokaryosis in a supposedly ancient asexual fungus.</title>
        <authorList>
            <person name="Ropars J."/>
            <person name="Sedzielewska K."/>
            <person name="Noel J."/>
            <person name="Charron P."/>
            <person name="Farinelli L."/>
            <person name="Marton T."/>
            <person name="Kruger M."/>
            <person name="Pelin A."/>
            <person name="Brachmann A."/>
            <person name="Corradi N."/>
        </authorList>
    </citation>
    <scope>NUCLEOTIDE SEQUENCE [LARGE SCALE GENOMIC DNA]</scope>
    <source>
        <strain evidence="1 4">A5</strain>
    </source>
</reference>
<name>A0A2N0NKX7_9GLOM</name>
<comment type="caution">
    <text evidence="1">The sequence shown here is derived from an EMBL/GenBank/DDBJ whole genome shotgun (WGS) entry which is preliminary data.</text>
</comment>
<dbReference type="Proteomes" id="UP000232722">
    <property type="component" value="Unassembled WGS sequence"/>
</dbReference>
<dbReference type="SUPFAM" id="SSF53098">
    <property type="entry name" value="Ribonuclease H-like"/>
    <property type="match status" value="1"/>
</dbReference>
<evidence type="ECO:0000313" key="4">
    <source>
        <dbReference type="Proteomes" id="UP000232722"/>
    </source>
</evidence>
<reference evidence="2 3" key="4">
    <citation type="submission" date="2017-10" db="EMBL/GenBank/DDBJ databases">
        <title>Genome analyses suggest a sexual origin of heterokaryosis in a supposedly ancient asexual fungus.</title>
        <authorList>
            <person name="Corradi N."/>
            <person name="Sedzielewska K."/>
            <person name="Noel J."/>
            <person name="Charron P."/>
            <person name="Farinelli L."/>
            <person name="Marton T."/>
            <person name="Kruger M."/>
            <person name="Pelin A."/>
            <person name="Brachmann A."/>
            <person name="Corradi N."/>
        </authorList>
    </citation>
    <scope>NUCLEOTIDE SEQUENCE [LARGE SCALE GENOMIC DNA]</scope>
    <source>
        <strain evidence="2 3">A1</strain>
    </source>
</reference>
<accession>A0A2N0NKX7</accession>
<reference evidence="1 4" key="2">
    <citation type="submission" date="2017-09" db="EMBL/GenBank/DDBJ databases">
        <title>Extensive intraspecific genome diversity in a model arbuscular mycorrhizal fungus.</title>
        <authorList>
            <person name="Chen E.C."/>
            <person name="Morin E."/>
            <person name="Beaudet D."/>
            <person name="Noel J."/>
            <person name="Ndikumana S."/>
            <person name="Charron P."/>
            <person name="St-Onge C."/>
            <person name="Giorgi J."/>
            <person name="Grigoriev I.V."/>
            <person name="Roux C."/>
            <person name="Martin F.M."/>
            <person name="Corradi N."/>
        </authorList>
    </citation>
    <scope>NUCLEOTIDE SEQUENCE [LARGE SCALE GENOMIC DNA]</scope>
    <source>
        <strain evidence="1 4">A5</strain>
    </source>
</reference>